<dbReference type="OrthoDB" id="2657096at2759"/>
<protein>
    <submittedName>
        <fullName evidence="1">Uncharacterized protein</fullName>
    </submittedName>
</protein>
<gene>
    <name evidence="1" type="ORF">SPPG_02628</name>
</gene>
<sequence>MSNTDLDTKLMMEKFNGMNYHLWKFKMTMLLKEKGLWGVIEGDQSMEGTSEKDWRRKDERAMAVIALSLSDAQLMHVQTAVTAKVLKLSAWNTDFPCRNHF</sequence>
<dbReference type="Pfam" id="PF14223">
    <property type="entry name" value="Retrotran_gag_2"/>
    <property type="match status" value="1"/>
</dbReference>
<accession>A0A0L0HMV9</accession>
<dbReference type="EMBL" id="KQ257453">
    <property type="protein sequence ID" value="KND02134.1"/>
    <property type="molecule type" value="Genomic_DNA"/>
</dbReference>
<keyword evidence="2" id="KW-1185">Reference proteome</keyword>
<reference evidence="1 2" key="1">
    <citation type="submission" date="2009-08" db="EMBL/GenBank/DDBJ databases">
        <title>The Genome Sequence of Spizellomyces punctatus strain DAOM BR117.</title>
        <authorList>
            <consortium name="The Broad Institute Genome Sequencing Platform"/>
            <person name="Russ C."/>
            <person name="Cuomo C."/>
            <person name="Shea T."/>
            <person name="Young S.K."/>
            <person name="Zeng Q."/>
            <person name="Koehrsen M."/>
            <person name="Haas B."/>
            <person name="Borodovsky M."/>
            <person name="Guigo R."/>
            <person name="Alvarado L."/>
            <person name="Berlin A."/>
            <person name="Bochicchio J."/>
            <person name="Borenstein D."/>
            <person name="Chapman S."/>
            <person name="Chen Z."/>
            <person name="Engels R."/>
            <person name="Freedman E."/>
            <person name="Gellesch M."/>
            <person name="Goldberg J."/>
            <person name="Griggs A."/>
            <person name="Gujja S."/>
            <person name="Heiman D."/>
            <person name="Hepburn T."/>
            <person name="Howarth C."/>
            <person name="Jen D."/>
            <person name="Larson L."/>
            <person name="Lewis B."/>
            <person name="Mehta T."/>
            <person name="Park D."/>
            <person name="Pearson M."/>
            <person name="Roberts A."/>
            <person name="Saif S."/>
            <person name="Shenoy N."/>
            <person name="Sisk P."/>
            <person name="Stolte C."/>
            <person name="Sykes S."/>
            <person name="Thomson T."/>
            <person name="Walk T."/>
            <person name="White J."/>
            <person name="Yandava C."/>
            <person name="Burger G."/>
            <person name="Gray M.W."/>
            <person name="Holland P.W.H."/>
            <person name="King N."/>
            <person name="Lang F.B.F."/>
            <person name="Roger A.J."/>
            <person name="Ruiz-Trillo I."/>
            <person name="Lander E."/>
            <person name="Nusbaum C."/>
        </authorList>
    </citation>
    <scope>NUCLEOTIDE SEQUENCE [LARGE SCALE GENOMIC DNA]</scope>
    <source>
        <strain evidence="1 2">DAOM BR117</strain>
    </source>
</reference>
<dbReference type="AlphaFoldDB" id="A0A0L0HMV9"/>
<dbReference type="InParanoid" id="A0A0L0HMV9"/>
<dbReference type="Proteomes" id="UP000053201">
    <property type="component" value="Unassembled WGS sequence"/>
</dbReference>
<proteinExistence type="predicted"/>
<dbReference type="GeneID" id="27686201"/>
<dbReference type="OMA" id="WHMAMES"/>
<dbReference type="VEuPathDB" id="FungiDB:SPPG_02628"/>
<evidence type="ECO:0000313" key="2">
    <source>
        <dbReference type="Proteomes" id="UP000053201"/>
    </source>
</evidence>
<dbReference type="RefSeq" id="XP_016610173.1">
    <property type="nucleotide sequence ID" value="XM_016750911.1"/>
</dbReference>
<name>A0A0L0HMV9_SPIPD</name>
<organism evidence="1 2">
    <name type="scientific">Spizellomyces punctatus (strain DAOM BR117)</name>
    <dbReference type="NCBI Taxonomy" id="645134"/>
    <lineage>
        <taxon>Eukaryota</taxon>
        <taxon>Fungi</taxon>
        <taxon>Fungi incertae sedis</taxon>
        <taxon>Chytridiomycota</taxon>
        <taxon>Chytridiomycota incertae sedis</taxon>
        <taxon>Chytridiomycetes</taxon>
        <taxon>Spizellomycetales</taxon>
        <taxon>Spizellomycetaceae</taxon>
        <taxon>Spizellomyces</taxon>
    </lineage>
</organism>
<evidence type="ECO:0000313" key="1">
    <source>
        <dbReference type="EMBL" id="KND02134.1"/>
    </source>
</evidence>